<keyword evidence="4 6" id="KW-0067">ATP-binding</keyword>
<evidence type="ECO:0000256" key="3">
    <source>
        <dbReference type="ARBA" id="ARBA00022803"/>
    </source>
</evidence>
<dbReference type="PROSITE" id="PS00108">
    <property type="entry name" value="PROTEIN_KINASE_ST"/>
    <property type="match status" value="1"/>
</dbReference>
<feature type="compositionally biased region" description="Basic and acidic residues" evidence="8">
    <location>
        <begin position="58"/>
        <end position="69"/>
    </location>
</feature>
<dbReference type="RefSeq" id="WP_207861233.1">
    <property type="nucleotide sequence ID" value="NZ_JAFREP010000023.1"/>
</dbReference>
<evidence type="ECO:0000256" key="6">
    <source>
        <dbReference type="PROSITE-ProRule" id="PRU10141"/>
    </source>
</evidence>
<dbReference type="Proteomes" id="UP000664417">
    <property type="component" value="Unassembled WGS sequence"/>
</dbReference>
<dbReference type="CDD" id="cd14014">
    <property type="entry name" value="STKc_PknB_like"/>
    <property type="match status" value="1"/>
</dbReference>
<keyword evidence="1" id="KW-0677">Repeat</keyword>
<evidence type="ECO:0000313" key="10">
    <source>
        <dbReference type="EMBL" id="MBO1321258.1"/>
    </source>
</evidence>
<name>A0A8J7U495_9BACT</name>
<feature type="repeat" description="TPR" evidence="5">
    <location>
        <begin position="692"/>
        <end position="725"/>
    </location>
</feature>
<keyword evidence="10" id="KW-0723">Serine/threonine-protein kinase</keyword>
<dbReference type="InterPro" id="IPR017441">
    <property type="entry name" value="Protein_kinase_ATP_BS"/>
</dbReference>
<accession>A0A8J7U495</accession>
<dbReference type="Pfam" id="PF17874">
    <property type="entry name" value="TPR_MalT"/>
    <property type="match status" value="2"/>
</dbReference>
<reference evidence="10" key="1">
    <citation type="submission" date="2021-03" db="EMBL/GenBank/DDBJ databases">
        <authorList>
            <person name="Wang G."/>
        </authorList>
    </citation>
    <scope>NUCLEOTIDE SEQUENCE</scope>
    <source>
        <strain evidence="10">KCTC 12899</strain>
    </source>
</reference>
<dbReference type="InterPro" id="IPR041617">
    <property type="entry name" value="TPR_MalT"/>
</dbReference>
<evidence type="ECO:0000313" key="11">
    <source>
        <dbReference type="Proteomes" id="UP000664417"/>
    </source>
</evidence>
<keyword evidence="11" id="KW-1185">Reference proteome</keyword>
<dbReference type="AlphaFoldDB" id="A0A8J7U495"/>
<evidence type="ECO:0000256" key="1">
    <source>
        <dbReference type="ARBA" id="ARBA00022737"/>
    </source>
</evidence>
<evidence type="ECO:0000256" key="2">
    <source>
        <dbReference type="ARBA" id="ARBA00022741"/>
    </source>
</evidence>
<dbReference type="InterPro" id="IPR019734">
    <property type="entry name" value="TPR_rpt"/>
</dbReference>
<feature type="binding site" evidence="6">
    <location>
        <position position="133"/>
    </location>
    <ligand>
        <name>ATP</name>
        <dbReference type="ChEBI" id="CHEBI:30616"/>
    </ligand>
</feature>
<dbReference type="Pfam" id="PF13424">
    <property type="entry name" value="TPR_12"/>
    <property type="match status" value="1"/>
</dbReference>
<dbReference type="SMART" id="SM00220">
    <property type="entry name" value="S_TKc"/>
    <property type="match status" value="1"/>
</dbReference>
<proteinExistence type="predicted"/>
<dbReference type="Pfam" id="PF00069">
    <property type="entry name" value="Pkinase"/>
    <property type="match status" value="1"/>
</dbReference>
<comment type="caution">
    <text evidence="10">The sequence shown here is derived from an EMBL/GenBank/DDBJ whole genome shotgun (WGS) entry which is preliminary data.</text>
</comment>
<dbReference type="GO" id="GO:0005524">
    <property type="term" value="F:ATP binding"/>
    <property type="evidence" value="ECO:0007669"/>
    <property type="project" value="UniProtKB-UniRule"/>
</dbReference>
<evidence type="ECO:0000256" key="7">
    <source>
        <dbReference type="SAM" id="Coils"/>
    </source>
</evidence>
<dbReference type="PANTHER" id="PTHR45641:SF19">
    <property type="entry name" value="NEPHROCYSTIN-3"/>
    <property type="match status" value="1"/>
</dbReference>
<dbReference type="InterPro" id="IPR008271">
    <property type="entry name" value="Ser/Thr_kinase_AS"/>
</dbReference>
<dbReference type="SUPFAM" id="SSF48452">
    <property type="entry name" value="TPR-like"/>
    <property type="match status" value="4"/>
</dbReference>
<organism evidence="10 11">
    <name type="scientific">Acanthopleuribacter pedis</name>
    <dbReference type="NCBI Taxonomy" id="442870"/>
    <lineage>
        <taxon>Bacteria</taxon>
        <taxon>Pseudomonadati</taxon>
        <taxon>Acidobacteriota</taxon>
        <taxon>Holophagae</taxon>
        <taxon>Acanthopleuribacterales</taxon>
        <taxon>Acanthopleuribacteraceae</taxon>
        <taxon>Acanthopleuribacter</taxon>
    </lineage>
</organism>
<dbReference type="InterPro" id="IPR011009">
    <property type="entry name" value="Kinase-like_dom_sf"/>
</dbReference>
<sequence>MHQGPDTSSSVGATIATHLDRVLSFKDRPSLNTPSGEVLLQQSDAHLGATLREWLKQKQDQEHEFERPDASLATNPPLSAGEEQAPTNPPADSILPGERCGPFKIEKRLGKGGMGTVFLASRLDDLDLKVALKTLSRWDPRMQILLQRECKILSGLNHTNIAHLIDAGVLPTGQPWLAMEYIAGTTLDVFLESHPLNLEKRLELFLKICDALGHAHAQMVIHRDLKPKNIMIKPNGEPKLLDFGIARMLDPETQAQQTMTALSDQIMTPEYASPEQIRGERLNASTDVYSAGVLLYELLTGTRPYQFKSHDFFTILQTVQEHPLTRPSSHAQAGGTIYKEMARHLKGDLDTIVLKALAFAPKDRYPTIAALAHDIQLYQRGMPIEARPATRSYRLRKFVARHQGPVVLGAGSLIFLLLFSIYASIQQTRLTRERDLATKEQRTTAQVTQFLVSLFDQADPHLSLRNDLSAYDLLERGRLQVSQTLQDEPEINNRLLATLGRVYRGMGHVDQSKSLLTQALENHKTQGTTPYELELELFETLLMNSDFDEAEARLDTLKKENQQDNRRKARLEHAYGRLCLKTGRFMAAQNALASAELLHHHLPQDEGLMLRRDQGNLQAAMSDYNSSIQTQKKLLTREKRYFGKDHIRVADSQTTLALTYMKKGDYEEADACLQQAEKIYLRAFGKNHLSWASLLHSRAKLYRHQGKYTQAKTYLDEALSIARNQRGENSLMEAEILTTLGLNYYNNGTYQRAEQTTRKAIQIMQFLFGKEHIKVANNLINLALIHQAQGAHQEAKILLRETLEIYRKKQLNNHPVFGKALNNLAIHHARQGDLEQAEVLFLRTLAFRTETLGETHPSIADALGNLGAFYSGQRNFKKSKAYHMRSLSQREQLFGRDHPDVAMTFYNLAILSERENRLDDAVARYEEVVAIYERLQNEAHLTSRLAKRNLALIQITMGDFETAERQLNRILSWAHEKEGPKSFHYMEVKGGVGLLNLQRGRLDEAESHYLEALTIAQSLFKRPHNSITHFHFALLDVFLAQDQLDKATQIIQIIEQDLATLQQENLAERLAYQQATLQQKTGNKEAAYQALKAIWEVSPRPPWRDHYLEVGVLLNLADLESDLGTPNQALSLLEKARVRLEIRLPPSHHVFQQLQSIKGKALARKNDASARRVLQSAHQELAQKLGKDHPYTEQAKLRLATLPVSQTRIPTAKGRRP</sequence>
<dbReference type="Gene3D" id="1.25.40.10">
    <property type="entry name" value="Tetratricopeptide repeat domain"/>
    <property type="match status" value="5"/>
</dbReference>
<dbReference type="PROSITE" id="PS50011">
    <property type="entry name" value="PROTEIN_KINASE_DOM"/>
    <property type="match status" value="1"/>
</dbReference>
<dbReference type="InterPro" id="IPR011990">
    <property type="entry name" value="TPR-like_helical_dom_sf"/>
</dbReference>
<dbReference type="PROSITE" id="PS50005">
    <property type="entry name" value="TPR"/>
    <property type="match status" value="2"/>
</dbReference>
<evidence type="ECO:0000259" key="9">
    <source>
        <dbReference type="PROSITE" id="PS50011"/>
    </source>
</evidence>
<keyword evidence="7" id="KW-0175">Coiled coil</keyword>
<keyword evidence="2 6" id="KW-0547">Nucleotide-binding</keyword>
<feature type="coiled-coil region" evidence="7">
    <location>
        <begin position="547"/>
        <end position="574"/>
    </location>
</feature>
<dbReference type="PROSITE" id="PS00107">
    <property type="entry name" value="PROTEIN_KINASE_ATP"/>
    <property type="match status" value="1"/>
</dbReference>
<evidence type="ECO:0000256" key="4">
    <source>
        <dbReference type="ARBA" id="ARBA00022840"/>
    </source>
</evidence>
<keyword evidence="10" id="KW-0418">Kinase</keyword>
<evidence type="ECO:0000256" key="8">
    <source>
        <dbReference type="SAM" id="MobiDB-lite"/>
    </source>
</evidence>
<dbReference type="InterPro" id="IPR000719">
    <property type="entry name" value="Prot_kinase_dom"/>
</dbReference>
<dbReference type="SUPFAM" id="SSF56112">
    <property type="entry name" value="Protein kinase-like (PK-like)"/>
    <property type="match status" value="1"/>
</dbReference>
<feature type="repeat" description="TPR" evidence="5">
    <location>
        <begin position="734"/>
        <end position="767"/>
    </location>
</feature>
<dbReference type="EMBL" id="JAFREP010000023">
    <property type="protein sequence ID" value="MBO1321258.1"/>
    <property type="molecule type" value="Genomic_DNA"/>
</dbReference>
<feature type="domain" description="Protein kinase" evidence="9">
    <location>
        <begin position="103"/>
        <end position="376"/>
    </location>
</feature>
<keyword evidence="3 5" id="KW-0802">TPR repeat</keyword>
<dbReference type="SMART" id="SM00028">
    <property type="entry name" value="TPR"/>
    <property type="match status" value="11"/>
</dbReference>
<feature type="region of interest" description="Disordered" evidence="8">
    <location>
        <begin position="58"/>
        <end position="98"/>
    </location>
</feature>
<gene>
    <name evidence="10" type="ORF">J3U88_22450</name>
</gene>
<keyword evidence="10" id="KW-0808">Transferase</keyword>
<dbReference type="GO" id="GO:0004674">
    <property type="term" value="F:protein serine/threonine kinase activity"/>
    <property type="evidence" value="ECO:0007669"/>
    <property type="project" value="UniProtKB-KW"/>
</dbReference>
<dbReference type="Gene3D" id="1.10.510.10">
    <property type="entry name" value="Transferase(Phosphotransferase) domain 1"/>
    <property type="match status" value="1"/>
</dbReference>
<protein>
    <submittedName>
        <fullName evidence="10">Serine/threonine protein kinase</fullName>
    </submittedName>
</protein>
<dbReference type="PANTHER" id="PTHR45641">
    <property type="entry name" value="TETRATRICOPEPTIDE REPEAT PROTEIN (AFU_ORTHOLOGUE AFUA_6G03870)"/>
    <property type="match status" value="1"/>
</dbReference>
<evidence type="ECO:0000256" key="5">
    <source>
        <dbReference type="PROSITE-ProRule" id="PRU00339"/>
    </source>
</evidence>
<dbReference type="Gene3D" id="3.30.200.20">
    <property type="entry name" value="Phosphorylase Kinase, domain 1"/>
    <property type="match status" value="1"/>
</dbReference>